<evidence type="ECO:0000313" key="2">
    <source>
        <dbReference type="EMBL" id="EMI26541.1"/>
    </source>
</evidence>
<proteinExistence type="predicted"/>
<accession>M5S503</accession>
<gene>
    <name evidence="2" type="ORF">RESH_02887</name>
</gene>
<protein>
    <submittedName>
        <fullName evidence="2">Uncharacterized protein</fullName>
    </submittedName>
</protein>
<dbReference type="EMBL" id="ANOF01000090">
    <property type="protein sequence ID" value="EMI26541.1"/>
    <property type="molecule type" value="Genomic_DNA"/>
</dbReference>
<organism evidence="2 3">
    <name type="scientific">Rhodopirellula europaea SH398</name>
    <dbReference type="NCBI Taxonomy" id="1263868"/>
    <lineage>
        <taxon>Bacteria</taxon>
        <taxon>Pseudomonadati</taxon>
        <taxon>Planctomycetota</taxon>
        <taxon>Planctomycetia</taxon>
        <taxon>Pirellulales</taxon>
        <taxon>Pirellulaceae</taxon>
        <taxon>Rhodopirellula</taxon>
    </lineage>
</organism>
<dbReference type="PATRIC" id="fig|1263868.3.peg.3123"/>
<dbReference type="STRING" id="1263868.RESH_02887"/>
<comment type="caution">
    <text evidence="2">The sequence shown here is derived from an EMBL/GenBank/DDBJ whole genome shotgun (WGS) entry which is preliminary data.</text>
</comment>
<dbReference type="Proteomes" id="UP000011996">
    <property type="component" value="Unassembled WGS sequence"/>
</dbReference>
<dbReference type="AlphaFoldDB" id="M5S503"/>
<evidence type="ECO:0000256" key="1">
    <source>
        <dbReference type="SAM" id="MobiDB-lite"/>
    </source>
</evidence>
<name>M5S503_9BACT</name>
<reference evidence="2 3" key="1">
    <citation type="journal article" date="2013" name="Mar. Genomics">
        <title>Expression of sulfatases in Rhodopirellula baltica and the diversity of sulfatases in the genus Rhodopirellula.</title>
        <authorList>
            <person name="Wegner C.E."/>
            <person name="Richter-Heitmann T."/>
            <person name="Klindworth A."/>
            <person name="Klockow C."/>
            <person name="Richter M."/>
            <person name="Achstetter T."/>
            <person name="Glockner F.O."/>
            <person name="Harder J."/>
        </authorList>
    </citation>
    <scope>NUCLEOTIDE SEQUENCE [LARGE SCALE GENOMIC DNA]</scope>
    <source>
        <strain evidence="2 3">SH398</strain>
    </source>
</reference>
<sequence>MPRACVLHRWPSTMARTEGVAPVSPVTECTQGDSNRFGVRDGQ</sequence>
<feature type="region of interest" description="Disordered" evidence="1">
    <location>
        <begin position="24"/>
        <end position="43"/>
    </location>
</feature>
<evidence type="ECO:0000313" key="3">
    <source>
        <dbReference type="Proteomes" id="UP000011996"/>
    </source>
</evidence>